<reference evidence="9" key="1">
    <citation type="submission" date="2014-03" db="EMBL/GenBank/DDBJ databases">
        <authorList>
            <person name="Casaregola S."/>
        </authorList>
    </citation>
    <scope>NUCLEOTIDE SEQUENCE [LARGE SCALE GENOMIC DNA]</scope>
    <source>
        <strain evidence="9">CLIB 918</strain>
    </source>
</reference>
<evidence type="ECO:0000313" key="9">
    <source>
        <dbReference type="EMBL" id="CDO52464.1"/>
    </source>
</evidence>
<dbReference type="Pfam" id="PF16782">
    <property type="entry name" value="SIL1"/>
    <property type="match status" value="1"/>
</dbReference>
<evidence type="ECO:0000256" key="1">
    <source>
        <dbReference type="ARBA" id="ARBA00010588"/>
    </source>
</evidence>
<keyword evidence="10" id="KW-1185">Reference proteome</keyword>
<dbReference type="STRING" id="1173061.A0A0J9X5I4"/>
<sequence>MASSNPTKDQDLICVESPKKECYPKEFQPTNEWQVVREGQSVPKGLHVRLDMQTGLQEAKLLDESDKTDTEDPNKKAIEVVVNEEEGLIPLEEEKEVPEDESDVKLKHQVKNLESSHHELSPSSETLQNYKAATAPVLTSALESLADLGHELDFGALIVKQENLQPLLSIIQDTSLLPSIRETAVRALGASLRNNPDALNAASTHKITTILITTMKSILDNSSSISTDAQSNKLVGRLIYALGSIVGTGQGDETLYAGANAEYFQAEGNSVLRQAFETAGPDVKRKIANFISDRILAWPIAEAQKWSNTFQNELTQNKLDEYTKSAVFETLVKMHEFSLDKQEPLQGEQQVLRKRNNRNAEEELPVDDQFLNWLVKQAEDKNADEDLIKEAKRVRHDVFGNPLARRKAFDDDL</sequence>
<keyword evidence="5" id="KW-0732">Signal</keyword>
<dbReference type="GO" id="GO:0005783">
    <property type="term" value="C:endoplasmic reticulum"/>
    <property type="evidence" value="ECO:0007669"/>
    <property type="project" value="InterPro"/>
</dbReference>
<comment type="caution">
    <text evidence="9">The sequence shown here is derived from an EMBL/GenBank/DDBJ whole genome shotgun (WGS) entry which is preliminary data.</text>
</comment>
<keyword evidence="7" id="KW-0653">Protein transport</keyword>
<gene>
    <name evidence="9" type="ORF">BN980_GECA03s02419g</name>
</gene>
<evidence type="ECO:0000256" key="6">
    <source>
        <dbReference type="ARBA" id="ARBA00022824"/>
    </source>
</evidence>
<dbReference type="OrthoDB" id="448649at2759"/>
<protein>
    <recommendedName>
        <fullName evidence="3">Nucleotide exchange factor SIL1</fullName>
    </recommendedName>
</protein>
<dbReference type="GO" id="GO:0015031">
    <property type="term" value="P:protein transport"/>
    <property type="evidence" value="ECO:0007669"/>
    <property type="project" value="UniProtKB-KW"/>
</dbReference>
<proteinExistence type="inferred from homology"/>
<evidence type="ECO:0000256" key="5">
    <source>
        <dbReference type="ARBA" id="ARBA00022729"/>
    </source>
</evidence>
<dbReference type="SUPFAM" id="SSF48371">
    <property type="entry name" value="ARM repeat"/>
    <property type="match status" value="1"/>
</dbReference>
<comment type="subunit">
    <text evidence="2">Interacts with KAR2.</text>
</comment>
<dbReference type="AlphaFoldDB" id="A0A0J9X5I4"/>
<dbReference type="GO" id="GO:0000774">
    <property type="term" value="F:adenyl-nucleotide exchange factor activity"/>
    <property type="evidence" value="ECO:0007669"/>
    <property type="project" value="InterPro"/>
</dbReference>
<dbReference type="Gene3D" id="1.25.10.10">
    <property type="entry name" value="Leucine-rich Repeat Variant"/>
    <property type="match status" value="2"/>
</dbReference>
<evidence type="ECO:0000256" key="3">
    <source>
        <dbReference type="ARBA" id="ARBA00015352"/>
    </source>
</evidence>
<evidence type="ECO:0000256" key="4">
    <source>
        <dbReference type="ARBA" id="ARBA00022448"/>
    </source>
</evidence>
<dbReference type="PANTHER" id="PTHR19316">
    <property type="entry name" value="PROTEIN FOLDING REGULATOR"/>
    <property type="match status" value="1"/>
</dbReference>
<dbReference type="InterPro" id="IPR011989">
    <property type="entry name" value="ARM-like"/>
</dbReference>
<keyword evidence="6" id="KW-0256">Endoplasmic reticulum</keyword>
<comment type="similarity">
    <text evidence="1">Belongs to the SIL1 family.</text>
</comment>
<evidence type="ECO:0000313" key="10">
    <source>
        <dbReference type="Proteomes" id="UP000242525"/>
    </source>
</evidence>
<dbReference type="Proteomes" id="UP000242525">
    <property type="component" value="Unassembled WGS sequence"/>
</dbReference>
<name>A0A0J9X5I4_GEOCN</name>
<dbReference type="InterPro" id="IPR031884">
    <property type="entry name" value="Sil1_fungi"/>
</dbReference>
<evidence type="ECO:0000256" key="7">
    <source>
        <dbReference type="ARBA" id="ARBA00022927"/>
    </source>
</evidence>
<accession>A0A0J9X5I4</accession>
<dbReference type="PANTHER" id="PTHR19316:SF34">
    <property type="entry name" value="NUCLEOTIDE EXCHANGE FACTOR SIL1"/>
    <property type="match status" value="1"/>
</dbReference>
<dbReference type="InterPro" id="IPR016024">
    <property type="entry name" value="ARM-type_fold"/>
</dbReference>
<dbReference type="InterPro" id="IPR050693">
    <property type="entry name" value="Hsp70_NEF-Inhibitors"/>
</dbReference>
<keyword evidence="4" id="KW-0813">Transport</keyword>
<evidence type="ECO:0000256" key="8">
    <source>
        <dbReference type="ARBA" id="ARBA00023010"/>
    </source>
</evidence>
<evidence type="ECO:0000256" key="2">
    <source>
        <dbReference type="ARBA" id="ARBA00011799"/>
    </source>
</evidence>
<keyword evidence="8" id="KW-0811">Translocation</keyword>
<organism evidence="9 10">
    <name type="scientific">Geotrichum candidum</name>
    <name type="common">Oospora lactis</name>
    <name type="synonym">Dipodascus geotrichum</name>
    <dbReference type="NCBI Taxonomy" id="1173061"/>
    <lineage>
        <taxon>Eukaryota</taxon>
        <taxon>Fungi</taxon>
        <taxon>Dikarya</taxon>
        <taxon>Ascomycota</taxon>
        <taxon>Saccharomycotina</taxon>
        <taxon>Dipodascomycetes</taxon>
        <taxon>Dipodascales</taxon>
        <taxon>Dipodascaceae</taxon>
        <taxon>Geotrichum</taxon>
    </lineage>
</organism>
<dbReference type="EMBL" id="CCBN010000003">
    <property type="protein sequence ID" value="CDO52464.1"/>
    <property type="molecule type" value="Genomic_DNA"/>
</dbReference>